<comment type="subcellular location">
    <subcellularLocation>
        <location evidence="10">Cell membrane</location>
        <topology evidence="10">Peripheral membrane protein</topology>
        <orientation evidence="10">Cytoplasmic side</orientation>
    </subcellularLocation>
</comment>
<dbReference type="EMBL" id="SNZA01000001">
    <property type="protein sequence ID" value="TDR14713.1"/>
    <property type="molecule type" value="Genomic_DNA"/>
</dbReference>
<feature type="binding site" evidence="10">
    <location>
        <position position="162"/>
    </location>
    <ligand>
        <name>UDP-N-acetyl-alpha-D-glucosamine</name>
        <dbReference type="ChEBI" id="CHEBI:57705"/>
    </ligand>
</feature>
<feature type="domain" description="Glycosyltransferase family 28 N-terminal" evidence="11">
    <location>
        <begin position="7"/>
        <end position="141"/>
    </location>
</feature>
<dbReference type="HAMAP" id="MF_00033">
    <property type="entry name" value="MurG"/>
    <property type="match status" value="1"/>
</dbReference>
<gene>
    <name evidence="10" type="primary">murG</name>
    <name evidence="13" type="ORF">C8D85_0048</name>
</gene>
<keyword evidence="7 10" id="KW-0472">Membrane</keyword>
<dbReference type="EC" id="2.4.1.227" evidence="10"/>
<evidence type="ECO:0000256" key="3">
    <source>
        <dbReference type="ARBA" id="ARBA00022676"/>
    </source>
</evidence>
<evidence type="ECO:0000256" key="7">
    <source>
        <dbReference type="ARBA" id="ARBA00023136"/>
    </source>
</evidence>
<evidence type="ECO:0000256" key="10">
    <source>
        <dbReference type="HAMAP-Rule" id="MF_00033"/>
    </source>
</evidence>
<feature type="binding site" evidence="10">
    <location>
        <position position="288"/>
    </location>
    <ligand>
        <name>UDP-N-acetyl-alpha-D-glucosamine</name>
        <dbReference type="ChEBI" id="CHEBI:57705"/>
    </ligand>
</feature>
<evidence type="ECO:0000256" key="6">
    <source>
        <dbReference type="ARBA" id="ARBA00022984"/>
    </source>
</evidence>
<comment type="function">
    <text evidence="10">Cell wall formation. Catalyzes the transfer of a GlcNAc subunit on undecaprenyl-pyrophosphoryl-MurNAc-pentapeptide (lipid intermediate I) to form undecaprenyl-pyrophosphoryl-MurNAc-(pentapeptide)GlcNAc (lipid intermediate II).</text>
</comment>
<keyword evidence="2 10" id="KW-0132">Cell division</keyword>
<dbReference type="Pfam" id="PF03033">
    <property type="entry name" value="Glyco_transf_28"/>
    <property type="match status" value="1"/>
</dbReference>
<sequence>MSKPRKIMLMAGGTGGHIYPALACAAEFKRLGLDVCWLGSAGGMEESLVPKYDIPLKTVSIKGVRGKGFAGLVMAPWRIANSIGQAIAILRNEKPDLVLGMGGFVAGPGGVAAKMLGIPLAIHEQNAIAGTTNKLLSKIAKLKMQGFEGALQDGLTLGNPVRSDILSQQSREPRKDNARPLKLLVVGGSLGAKAINDVVPTLLEQWSHGVRLDVWHQTGPKLHESVVEDYKKHNVEARVDAYIDDMSQAYYWADIVLCRSGAMTVSELAIAGLPSILVPYPHAIDDHQTANARSLEIKGAAYLMPQPTLNVDALSACLAEVVGNTEKLQNMSVSAKQAGHPDATRNVVSHCIRLIK</sequence>
<feature type="domain" description="Glycosyl transferase family 28 C-terminal" evidence="12">
    <location>
        <begin position="183"/>
        <end position="344"/>
    </location>
</feature>
<evidence type="ECO:0000256" key="9">
    <source>
        <dbReference type="ARBA" id="ARBA00023316"/>
    </source>
</evidence>
<evidence type="ECO:0000259" key="11">
    <source>
        <dbReference type="Pfam" id="PF03033"/>
    </source>
</evidence>
<keyword evidence="6 10" id="KW-0573">Peptidoglycan synthesis</keyword>
<evidence type="ECO:0000313" key="13">
    <source>
        <dbReference type="EMBL" id="TDR14713.1"/>
    </source>
</evidence>
<dbReference type="InterPro" id="IPR004276">
    <property type="entry name" value="GlycoTrans_28_N"/>
</dbReference>
<protein>
    <recommendedName>
        <fullName evidence="10">UDP-N-acetylglucosamine--N-acetylmuramyl-(pentapeptide) pyrophosphoryl-undecaprenol N-acetylglucosamine transferase</fullName>
        <ecNumber evidence="10">2.4.1.227</ecNumber>
    </recommendedName>
    <alternativeName>
        <fullName evidence="10">Undecaprenyl-PP-MurNAc-pentapeptide-UDPGlcNAc GlcNAc transferase</fullName>
    </alternativeName>
</protein>
<accession>A0A4R6XCN8</accession>
<keyword evidence="1 10" id="KW-1003">Cell membrane</keyword>
<dbReference type="GO" id="GO:0071555">
    <property type="term" value="P:cell wall organization"/>
    <property type="evidence" value="ECO:0007669"/>
    <property type="project" value="UniProtKB-KW"/>
</dbReference>
<comment type="caution">
    <text evidence="10">Lacks conserved residue(s) required for the propagation of feature annotation.</text>
</comment>
<dbReference type="UniPathway" id="UPA00219"/>
<dbReference type="SUPFAM" id="SSF53756">
    <property type="entry name" value="UDP-Glycosyltransferase/glycogen phosphorylase"/>
    <property type="match status" value="1"/>
</dbReference>
<dbReference type="GO" id="GO:0005886">
    <property type="term" value="C:plasma membrane"/>
    <property type="evidence" value="ECO:0007669"/>
    <property type="project" value="UniProtKB-SubCell"/>
</dbReference>
<keyword evidence="14" id="KW-1185">Reference proteome</keyword>
<dbReference type="NCBIfam" id="TIGR01133">
    <property type="entry name" value="murG"/>
    <property type="match status" value="1"/>
</dbReference>
<dbReference type="GO" id="GO:0050511">
    <property type="term" value="F:undecaprenyldiphospho-muramoylpentapeptide beta-N-acetylglucosaminyltransferase activity"/>
    <property type="evidence" value="ECO:0007669"/>
    <property type="project" value="UniProtKB-UniRule"/>
</dbReference>
<dbReference type="GO" id="GO:0051301">
    <property type="term" value="P:cell division"/>
    <property type="evidence" value="ECO:0007669"/>
    <property type="project" value="UniProtKB-KW"/>
</dbReference>
<feature type="binding site" evidence="10">
    <location>
        <position position="189"/>
    </location>
    <ligand>
        <name>UDP-N-acetyl-alpha-D-glucosamine</name>
        <dbReference type="ChEBI" id="CHEBI:57705"/>
    </ligand>
</feature>
<proteinExistence type="inferred from homology"/>
<dbReference type="CDD" id="cd03785">
    <property type="entry name" value="GT28_MurG"/>
    <property type="match status" value="1"/>
</dbReference>
<evidence type="ECO:0000256" key="2">
    <source>
        <dbReference type="ARBA" id="ARBA00022618"/>
    </source>
</evidence>
<dbReference type="GO" id="GO:0009252">
    <property type="term" value="P:peptidoglycan biosynthetic process"/>
    <property type="evidence" value="ECO:0007669"/>
    <property type="project" value="UniProtKB-UniRule"/>
</dbReference>
<dbReference type="InterPro" id="IPR006009">
    <property type="entry name" value="GlcNAc_MurG"/>
</dbReference>
<organism evidence="13 14">
    <name type="scientific">Marinomonas communis</name>
    <dbReference type="NCBI Taxonomy" id="28254"/>
    <lineage>
        <taxon>Bacteria</taxon>
        <taxon>Pseudomonadati</taxon>
        <taxon>Pseudomonadota</taxon>
        <taxon>Gammaproteobacteria</taxon>
        <taxon>Oceanospirillales</taxon>
        <taxon>Oceanospirillaceae</taxon>
        <taxon>Marinomonas</taxon>
    </lineage>
</organism>
<dbReference type="PANTHER" id="PTHR21015">
    <property type="entry name" value="UDP-N-ACETYLGLUCOSAMINE--N-ACETYLMURAMYL-(PENTAPEPTIDE) PYROPHOSPHORYL-UNDECAPRENOL N-ACETYLGLUCOSAMINE TRANSFERASE 1"/>
    <property type="match status" value="1"/>
</dbReference>
<comment type="caution">
    <text evidence="13">The sequence shown here is derived from an EMBL/GenBank/DDBJ whole genome shotgun (WGS) entry which is preliminary data.</text>
</comment>
<feature type="binding site" evidence="10">
    <location>
        <position position="126"/>
    </location>
    <ligand>
        <name>UDP-N-acetyl-alpha-D-glucosamine</name>
        <dbReference type="ChEBI" id="CHEBI:57705"/>
    </ligand>
</feature>
<dbReference type="RefSeq" id="WP_133559369.1">
    <property type="nucleotide sequence ID" value="NZ_SNZA01000001.1"/>
</dbReference>
<evidence type="ECO:0000256" key="5">
    <source>
        <dbReference type="ARBA" id="ARBA00022960"/>
    </source>
</evidence>
<dbReference type="PANTHER" id="PTHR21015:SF22">
    <property type="entry name" value="GLYCOSYLTRANSFERASE"/>
    <property type="match status" value="1"/>
</dbReference>
<dbReference type="GO" id="GO:0051991">
    <property type="term" value="F:UDP-N-acetyl-D-glucosamine:N-acetylmuramoyl-L-alanyl-D-glutamyl-meso-2,6-diaminopimelyl-D-alanyl-D-alanine-diphosphoundecaprenol 4-beta-N-acetylglucosaminlytransferase activity"/>
    <property type="evidence" value="ECO:0007669"/>
    <property type="project" value="RHEA"/>
</dbReference>
<dbReference type="Pfam" id="PF04101">
    <property type="entry name" value="Glyco_tran_28_C"/>
    <property type="match status" value="1"/>
</dbReference>
<dbReference type="OrthoDB" id="9808936at2"/>
<feature type="binding site" evidence="10">
    <location>
        <position position="243"/>
    </location>
    <ligand>
        <name>UDP-N-acetyl-alpha-D-glucosamine</name>
        <dbReference type="ChEBI" id="CHEBI:57705"/>
    </ligand>
</feature>
<reference evidence="13 14" key="1">
    <citation type="submission" date="2019-03" db="EMBL/GenBank/DDBJ databases">
        <title>Genomic Encyclopedia of Type Strains, Phase IV (KMG-IV): sequencing the most valuable type-strain genomes for metagenomic binning, comparative biology and taxonomic classification.</title>
        <authorList>
            <person name="Goeker M."/>
        </authorList>
    </citation>
    <scope>NUCLEOTIDE SEQUENCE [LARGE SCALE GENOMIC DNA]</scope>
    <source>
        <strain evidence="13 14">DSM 5604</strain>
    </source>
</reference>
<comment type="catalytic activity">
    <reaction evidence="10">
        <text>di-trans,octa-cis-undecaprenyl diphospho-N-acetyl-alpha-D-muramoyl-L-alanyl-D-glutamyl-meso-2,6-diaminopimeloyl-D-alanyl-D-alanine + UDP-N-acetyl-alpha-D-glucosamine = di-trans,octa-cis-undecaprenyl diphospho-[N-acetyl-alpha-D-glucosaminyl-(1-&gt;4)]-N-acetyl-alpha-D-muramoyl-L-alanyl-D-glutamyl-meso-2,6-diaminopimeloyl-D-alanyl-D-alanine + UDP + H(+)</text>
        <dbReference type="Rhea" id="RHEA:31227"/>
        <dbReference type="ChEBI" id="CHEBI:15378"/>
        <dbReference type="ChEBI" id="CHEBI:57705"/>
        <dbReference type="ChEBI" id="CHEBI:58223"/>
        <dbReference type="ChEBI" id="CHEBI:61387"/>
        <dbReference type="ChEBI" id="CHEBI:61388"/>
        <dbReference type="EC" id="2.4.1.227"/>
    </reaction>
</comment>
<evidence type="ECO:0000256" key="4">
    <source>
        <dbReference type="ARBA" id="ARBA00022679"/>
    </source>
</evidence>
<dbReference type="GO" id="GO:0008360">
    <property type="term" value="P:regulation of cell shape"/>
    <property type="evidence" value="ECO:0007669"/>
    <property type="project" value="UniProtKB-KW"/>
</dbReference>
<keyword evidence="4 10" id="KW-0808">Transferase</keyword>
<evidence type="ECO:0000259" key="12">
    <source>
        <dbReference type="Pfam" id="PF04101"/>
    </source>
</evidence>
<keyword evidence="9 10" id="KW-0961">Cell wall biogenesis/degradation</keyword>
<dbReference type="Proteomes" id="UP000295729">
    <property type="component" value="Unassembled WGS sequence"/>
</dbReference>
<dbReference type="InterPro" id="IPR007235">
    <property type="entry name" value="Glyco_trans_28_C"/>
</dbReference>
<keyword evidence="5 10" id="KW-0133">Cell shape</keyword>
<evidence type="ECO:0000256" key="8">
    <source>
        <dbReference type="ARBA" id="ARBA00023306"/>
    </source>
</evidence>
<comment type="pathway">
    <text evidence="10">Cell wall biogenesis; peptidoglycan biosynthesis.</text>
</comment>
<dbReference type="AlphaFoldDB" id="A0A4R6XCN8"/>
<keyword evidence="3 10" id="KW-0328">Glycosyltransferase</keyword>
<evidence type="ECO:0000256" key="1">
    <source>
        <dbReference type="ARBA" id="ARBA00022475"/>
    </source>
</evidence>
<dbReference type="GO" id="GO:0005975">
    <property type="term" value="P:carbohydrate metabolic process"/>
    <property type="evidence" value="ECO:0007669"/>
    <property type="project" value="InterPro"/>
</dbReference>
<feature type="binding site" evidence="10">
    <location>
        <begin position="14"/>
        <end position="16"/>
    </location>
    <ligand>
        <name>UDP-N-acetyl-alpha-D-glucosamine</name>
        <dbReference type="ChEBI" id="CHEBI:57705"/>
    </ligand>
</feature>
<dbReference type="Gene3D" id="3.40.50.2000">
    <property type="entry name" value="Glycogen Phosphorylase B"/>
    <property type="match status" value="2"/>
</dbReference>
<name>A0A4R6XCN8_9GAMM</name>
<keyword evidence="8 10" id="KW-0131">Cell cycle</keyword>
<evidence type="ECO:0000313" key="14">
    <source>
        <dbReference type="Proteomes" id="UP000295729"/>
    </source>
</evidence>
<comment type="similarity">
    <text evidence="10">Belongs to the glycosyltransferase 28 family. MurG subfamily.</text>
</comment>